<comment type="caution">
    <text evidence="3">The sequence shown here is derived from an EMBL/GenBank/DDBJ whole genome shotgun (WGS) entry which is preliminary data.</text>
</comment>
<dbReference type="RefSeq" id="WP_073211637.1">
    <property type="nucleotide sequence ID" value="NZ_BANC01000016.1"/>
</dbReference>
<dbReference type="EMBL" id="BANC01000016">
    <property type="protein sequence ID" value="GAN79040.1"/>
    <property type="molecule type" value="Genomic_DNA"/>
</dbReference>
<proteinExistence type="predicted"/>
<evidence type="ECO:0000313" key="4">
    <source>
        <dbReference type="Proteomes" id="UP000032668"/>
    </source>
</evidence>
<dbReference type="Proteomes" id="UP000032668">
    <property type="component" value="Unassembled WGS sequence"/>
</dbReference>
<accession>A0A0D6PB90</accession>
<evidence type="ECO:0000313" key="3">
    <source>
        <dbReference type="EMBL" id="GAN79040.1"/>
    </source>
</evidence>
<dbReference type="OrthoDB" id="7161040at2"/>
<keyword evidence="1" id="KW-0732">Signal</keyword>
<name>A0A0D6PB90_9PROT</name>
<gene>
    <name evidence="3" type="ORF">Aam_016_010</name>
</gene>
<dbReference type="Gene3D" id="2.60.40.420">
    <property type="entry name" value="Cupredoxins - blue copper proteins"/>
    <property type="match status" value="1"/>
</dbReference>
<dbReference type="AlphaFoldDB" id="A0A0D6PB90"/>
<feature type="signal peptide" evidence="1">
    <location>
        <begin position="1"/>
        <end position="26"/>
    </location>
</feature>
<feature type="domain" description="EfeO-type cupredoxin-like" evidence="2">
    <location>
        <begin position="12"/>
        <end position="108"/>
    </location>
</feature>
<evidence type="ECO:0000256" key="1">
    <source>
        <dbReference type="SAM" id="SignalP"/>
    </source>
</evidence>
<dbReference type="SUPFAM" id="SSF49503">
    <property type="entry name" value="Cupredoxins"/>
    <property type="match status" value="1"/>
</dbReference>
<protein>
    <recommendedName>
        <fullName evidence="2">EfeO-type cupredoxin-like domain-containing protein</fullName>
    </recommendedName>
</protein>
<dbReference type="Pfam" id="PF13473">
    <property type="entry name" value="Cupredoxin_1"/>
    <property type="match status" value="1"/>
</dbReference>
<evidence type="ECO:0000259" key="2">
    <source>
        <dbReference type="Pfam" id="PF13473"/>
    </source>
</evidence>
<dbReference type="InterPro" id="IPR008972">
    <property type="entry name" value="Cupredoxin"/>
</dbReference>
<feature type="chain" id="PRO_5010281269" description="EfeO-type cupredoxin-like domain-containing protein" evidence="1">
    <location>
        <begin position="27"/>
        <end position="112"/>
    </location>
</feature>
<reference evidence="3 4" key="1">
    <citation type="submission" date="2012-11" db="EMBL/GenBank/DDBJ databases">
        <title>Whole genome sequence of Acidocella aminolytica 101 = DSM 11237.</title>
        <authorList>
            <person name="Azuma Y."/>
            <person name="Higashiura N."/>
            <person name="Hirakawa H."/>
            <person name="Matsushita K."/>
        </authorList>
    </citation>
    <scope>NUCLEOTIDE SEQUENCE [LARGE SCALE GENOMIC DNA]</scope>
    <source>
        <strain evidence="4">101 / DSM 11237</strain>
    </source>
</reference>
<organism evidence="3 4">
    <name type="scientific">Acidocella aminolytica 101 = DSM 11237</name>
    <dbReference type="NCBI Taxonomy" id="1120923"/>
    <lineage>
        <taxon>Bacteria</taxon>
        <taxon>Pseudomonadati</taxon>
        <taxon>Pseudomonadota</taxon>
        <taxon>Alphaproteobacteria</taxon>
        <taxon>Acetobacterales</taxon>
        <taxon>Acidocellaceae</taxon>
        <taxon>Acidocella</taxon>
    </lineage>
</organism>
<dbReference type="InterPro" id="IPR028096">
    <property type="entry name" value="EfeO_Cupredoxin"/>
</dbReference>
<keyword evidence="4" id="KW-1185">Reference proteome</keyword>
<dbReference type="STRING" id="1120923.SAMN02746095_02297"/>
<sequence length="112" mass="12261">MAEKDIIFSRLALSLAAAATALPAMAAPLHLVLESHHFTPDHITVPAGKRFKLLVTSHDTTPDEFESPDLRVEKILMPGQTITVMAGPLSPGRYKFYDDYHPESAHGIVEAK</sequence>